<feature type="transmembrane region" description="Helical" evidence="1">
    <location>
        <begin position="12"/>
        <end position="34"/>
    </location>
</feature>
<feature type="transmembrane region" description="Helical" evidence="1">
    <location>
        <begin position="40"/>
        <end position="63"/>
    </location>
</feature>
<dbReference type="AlphaFoldDB" id="A0A9W6LRW4"/>
<sequence length="149" mass="16731">MNEGIAPFFSPLTLVIGGGLLAVGLLSLLDLHFFKTPLQGKVALAIGLLFILATEGMFVTSGASGRYFEGMKMDVTDCEYQVERDFPMERREQPKLIEQKIKACMDTLGYDWAATHEHCQEARLSTNVFCYLPRAALQRSIVAFQMRFE</sequence>
<dbReference type="RefSeq" id="WP_281802476.1">
    <property type="nucleotide sequence ID" value="NZ_BSEC01000001.1"/>
</dbReference>
<dbReference type="Proteomes" id="UP001144323">
    <property type="component" value="Unassembled WGS sequence"/>
</dbReference>
<evidence type="ECO:0000313" key="3">
    <source>
        <dbReference type="Proteomes" id="UP001144323"/>
    </source>
</evidence>
<name>A0A9W6LRW4_9HYPH</name>
<evidence type="ECO:0000313" key="2">
    <source>
        <dbReference type="EMBL" id="GLI92948.1"/>
    </source>
</evidence>
<gene>
    <name evidence="2" type="ORF">LMG27198_19400</name>
</gene>
<reference evidence="2" key="1">
    <citation type="journal article" date="2023" name="Int. J. Syst. Evol. Microbiol.">
        <title>Methylocystis iwaonis sp. nov., a type II methane-oxidizing bacterium from surface soil of a rice paddy field in Japan, and emended description of the genus Methylocystis (ex Whittenbury et al. 1970) Bowman et al. 1993.</title>
        <authorList>
            <person name="Kaise H."/>
            <person name="Sawadogo J.B."/>
            <person name="Alam M.S."/>
            <person name="Ueno C."/>
            <person name="Dianou D."/>
            <person name="Shinjo R."/>
            <person name="Asakawa S."/>
        </authorList>
    </citation>
    <scope>NUCLEOTIDE SEQUENCE</scope>
    <source>
        <strain evidence="2">LMG27198</strain>
    </source>
</reference>
<accession>A0A9W6LRW4</accession>
<keyword evidence="1" id="KW-1133">Transmembrane helix</keyword>
<dbReference type="EMBL" id="BSEC01000001">
    <property type="protein sequence ID" value="GLI92948.1"/>
    <property type="molecule type" value="Genomic_DNA"/>
</dbReference>
<keyword evidence="1" id="KW-0472">Membrane</keyword>
<organism evidence="2 3">
    <name type="scientific">Methylocystis echinoides</name>
    <dbReference type="NCBI Taxonomy" id="29468"/>
    <lineage>
        <taxon>Bacteria</taxon>
        <taxon>Pseudomonadati</taxon>
        <taxon>Pseudomonadota</taxon>
        <taxon>Alphaproteobacteria</taxon>
        <taxon>Hyphomicrobiales</taxon>
        <taxon>Methylocystaceae</taxon>
        <taxon>Methylocystis</taxon>
    </lineage>
</organism>
<evidence type="ECO:0000256" key="1">
    <source>
        <dbReference type="SAM" id="Phobius"/>
    </source>
</evidence>
<keyword evidence="1" id="KW-0812">Transmembrane</keyword>
<comment type="caution">
    <text evidence="2">The sequence shown here is derived from an EMBL/GenBank/DDBJ whole genome shotgun (WGS) entry which is preliminary data.</text>
</comment>
<keyword evidence="3" id="KW-1185">Reference proteome</keyword>
<protein>
    <submittedName>
        <fullName evidence="2">Uncharacterized protein</fullName>
    </submittedName>
</protein>
<proteinExistence type="predicted"/>